<dbReference type="EMBL" id="SUYC01000014">
    <property type="protein sequence ID" value="MBE6271600.1"/>
    <property type="molecule type" value="Genomic_DNA"/>
</dbReference>
<keyword evidence="1" id="KW-0472">Membrane</keyword>
<feature type="transmembrane region" description="Helical" evidence="1">
    <location>
        <begin position="210"/>
        <end position="229"/>
    </location>
</feature>
<keyword evidence="1" id="KW-0812">Transmembrane</keyword>
<accession>A0A9D5P1M3</accession>
<feature type="transmembrane region" description="Helical" evidence="1">
    <location>
        <begin position="168"/>
        <end position="190"/>
    </location>
</feature>
<feature type="transmembrane region" description="Helical" evidence="1">
    <location>
        <begin position="134"/>
        <end position="156"/>
    </location>
</feature>
<gene>
    <name evidence="2" type="ORF">E7101_11725</name>
</gene>
<protein>
    <submittedName>
        <fullName evidence="2">Uncharacterized protein</fullName>
    </submittedName>
</protein>
<dbReference type="AlphaFoldDB" id="A0A9D5P1M3"/>
<evidence type="ECO:0000256" key="1">
    <source>
        <dbReference type="SAM" id="Phobius"/>
    </source>
</evidence>
<feature type="transmembrane region" description="Helical" evidence="1">
    <location>
        <begin position="49"/>
        <end position="69"/>
    </location>
</feature>
<evidence type="ECO:0000313" key="3">
    <source>
        <dbReference type="Proteomes" id="UP000806522"/>
    </source>
</evidence>
<name>A0A9D5P1M3_XYLRU</name>
<feature type="transmembrane region" description="Helical" evidence="1">
    <location>
        <begin position="7"/>
        <end position="29"/>
    </location>
</feature>
<reference evidence="2" key="1">
    <citation type="submission" date="2019-04" db="EMBL/GenBank/DDBJ databases">
        <title>Evolution of Biomass-Degrading Anaerobic Consortia Revealed by Metagenomics.</title>
        <authorList>
            <person name="Peng X."/>
        </authorList>
    </citation>
    <scope>NUCLEOTIDE SEQUENCE</scope>
    <source>
        <strain evidence="2">SIG140</strain>
    </source>
</reference>
<dbReference type="Proteomes" id="UP000806522">
    <property type="component" value="Unassembled WGS sequence"/>
</dbReference>
<sequence length="263" mass="29117">MKKAMMYLLLALGITLVGMFVCGAVVGFIAGFIDGYYGYEIGTTTSMNLMVYTGSASGVLLCVILNWVFLKQGYAEYSMGRIPKRRAIRIRVVAGMMLTMAGLAVLHCLMNELSHDAESDTLVKEVYAWMHQHPIYSVLILGIAEATGNLIVYGAVLREILEWKHRPAIIIPVFSIFVGLFSIFAGNPMLMVSGFLVAVFEALVYEYTRSIIPIIIGDAVFWIVTMCLVGIPTQTWWSLLAWVLATIGIPLALKTMEPYKPID</sequence>
<proteinExistence type="predicted"/>
<evidence type="ECO:0000313" key="2">
    <source>
        <dbReference type="EMBL" id="MBE6271600.1"/>
    </source>
</evidence>
<feature type="transmembrane region" description="Helical" evidence="1">
    <location>
        <begin position="236"/>
        <end position="253"/>
    </location>
</feature>
<organism evidence="2 3">
    <name type="scientific">Xylanibacter ruminicola</name>
    <name type="common">Prevotella ruminicola</name>
    <dbReference type="NCBI Taxonomy" id="839"/>
    <lineage>
        <taxon>Bacteria</taxon>
        <taxon>Pseudomonadati</taxon>
        <taxon>Bacteroidota</taxon>
        <taxon>Bacteroidia</taxon>
        <taxon>Bacteroidales</taxon>
        <taxon>Prevotellaceae</taxon>
        <taxon>Xylanibacter</taxon>
    </lineage>
</organism>
<feature type="transmembrane region" description="Helical" evidence="1">
    <location>
        <begin position="90"/>
        <end position="114"/>
    </location>
</feature>
<keyword evidence="1" id="KW-1133">Transmembrane helix</keyword>
<comment type="caution">
    <text evidence="2">The sequence shown here is derived from an EMBL/GenBank/DDBJ whole genome shotgun (WGS) entry which is preliminary data.</text>
</comment>